<evidence type="ECO:0000313" key="1">
    <source>
        <dbReference type="EMBL" id="KAK4320474.1"/>
    </source>
</evidence>
<reference evidence="1" key="1">
    <citation type="submission" date="2023-11" db="EMBL/GenBank/DDBJ databases">
        <title>Genome assemblies of two species of porcelain crab, Petrolisthes cinctipes and Petrolisthes manimaculis (Anomura: Porcellanidae).</title>
        <authorList>
            <person name="Angst P."/>
        </authorList>
    </citation>
    <scope>NUCLEOTIDE SEQUENCE</scope>
    <source>
        <strain evidence="1">PB745_02</strain>
        <tissue evidence="1">Gill</tissue>
    </source>
</reference>
<organism evidence="1 2">
    <name type="scientific">Petrolisthes manimaculis</name>
    <dbReference type="NCBI Taxonomy" id="1843537"/>
    <lineage>
        <taxon>Eukaryota</taxon>
        <taxon>Metazoa</taxon>
        <taxon>Ecdysozoa</taxon>
        <taxon>Arthropoda</taxon>
        <taxon>Crustacea</taxon>
        <taxon>Multicrustacea</taxon>
        <taxon>Malacostraca</taxon>
        <taxon>Eumalacostraca</taxon>
        <taxon>Eucarida</taxon>
        <taxon>Decapoda</taxon>
        <taxon>Pleocyemata</taxon>
        <taxon>Anomura</taxon>
        <taxon>Galatheoidea</taxon>
        <taxon>Porcellanidae</taxon>
        <taxon>Petrolisthes</taxon>
    </lineage>
</organism>
<proteinExistence type="predicted"/>
<gene>
    <name evidence="1" type="ORF">Pmani_008640</name>
</gene>
<dbReference type="Proteomes" id="UP001292094">
    <property type="component" value="Unassembled WGS sequence"/>
</dbReference>
<name>A0AAE1Q6A4_9EUCA</name>
<dbReference type="AlphaFoldDB" id="A0AAE1Q6A4"/>
<keyword evidence="2" id="KW-1185">Reference proteome</keyword>
<evidence type="ECO:0000313" key="2">
    <source>
        <dbReference type="Proteomes" id="UP001292094"/>
    </source>
</evidence>
<accession>A0AAE1Q6A4</accession>
<protein>
    <submittedName>
        <fullName evidence="1">Uncharacterized protein</fullName>
    </submittedName>
</protein>
<dbReference type="EMBL" id="JAWZYT010000665">
    <property type="protein sequence ID" value="KAK4320474.1"/>
    <property type="molecule type" value="Genomic_DNA"/>
</dbReference>
<comment type="caution">
    <text evidence="1">The sequence shown here is derived from an EMBL/GenBank/DDBJ whole genome shotgun (WGS) entry which is preliminary data.</text>
</comment>
<sequence length="91" mass="10717">MNLKFQVRNPDPSKLFKELHNFQEDIMSRIVSPSRKGKNTDWEHHIMHIDACFYGIEFQLACSTIKLPEAIKTNIKERCKLFLVDAVREII</sequence>